<evidence type="ECO:0000259" key="7">
    <source>
        <dbReference type="Pfam" id="PF10341"/>
    </source>
</evidence>
<feature type="region of interest" description="Disordered" evidence="6">
    <location>
        <begin position="198"/>
        <end position="227"/>
    </location>
</feature>
<feature type="compositionally biased region" description="Low complexity" evidence="6">
    <location>
        <begin position="573"/>
        <end position="582"/>
    </location>
</feature>
<keyword evidence="5" id="KW-0539">Nucleus</keyword>
<feature type="domain" description="Shelterin complex subunit TPP1/Est3" evidence="7">
    <location>
        <begin position="52"/>
        <end position="178"/>
    </location>
</feature>
<evidence type="ECO:0000256" key="5">
    <source>
        <dbReference type="ARBA" id="ARBA00023242"/>
    </source>
</evidence>
<feature type="compositionally biased region" description="Low complexity" evidence="6">
    <location>
        <begin position="735"/>
        <end position="752"/>
    </location>
</feature>
<keyword evidence="3" id="KW-0158">Chromosome</keyword>
<feature type="compositionally biased region" description="Acidic residues" evidence="6">
    <location>
        <begin position="459"/>
        <end position="468"/>
    </location>
</feature>
<feature type="compositionally biased region" description="Polar residues" evidence="6">
    <location>
        <begin position="370"/>
        <end position="383"/>
    </location>
</feature>
<evidence type="ECO:0000256" key="3">
    <source>
        <dbReference type="ARBA" id="ARBA00022454"/>
    </source>
</evidence>
<feature type="region of interest" description="Disordered" evidence="6">
    <location>
        <begin position="521"/>
        <end position="601"/>
    </location>
</feature>
<feature type="compositionally biased region" description="Acidic residues" evidence="6">
    <location>
        <begin position="547"/>
        <end position="556"/>
    </location>
</feature>
<gene>
    <name evidence="8" type="ORF">G7K_3408-t1</name>
</gene>
<proteinExistence type="predicted"/>
<keyword evidence="4" id="KW-0779">Telomere</keyword>
<evidence type="ECO:0000256" key="2">
    <source>
        <dbReference type="ARBA" id="ARBA00004574"/>
    </source>
</evidence>
<feature type="compositionally biased region" description="Acidic residues" evidence="6">
    <location>
        <begin position="269"/>
        <end position="284"/>
    </location>
</feature>
<dbReference type="Proteomes" id="UP000033140">
    <property type="component" value="Unassembled WGS sequence"/>
</dbReference>
<dbReference type="GO" id="GO:0000781">
    <property type="term" value="C:chromosome, telomeric region"/>
    <property type="evidence" value="ECO:0007669"/>
    <property type="project" value="UniProtKB-SubCell"/>
</dbReference>
<organism evidence="8 9">
    <name type="scientific">Saitoella complicata (strain BCRC 22490 / CBS 7301 / JCM 7358 / NBRC 10748 / NRRL Y-17804)</name>
    <dbReference type="NCBI Taxonomy" id="698492"/>
    <lineage>
        <taxon>Eukaryota</taxon>
        <taxon>Fungi</taxon>
        <taxon>Dikarya</taxon>
        <taxon>Ascomycota</taxon>
        <taxon>Taphrinomycotina</taxon>
        <taxon>Taphrinomycotina incertae sedis</taxon>
        <taxon>Saitoella</taxon>
    </lineage>
</organism>
<feature type="compositionally biased region" description="Polar residues" evidence="6">
    <location>
        <begin position="535"/>
        <end position="544"/>
    </location>
</feature>
<comment type="subcellular location">
    <subcellularLocation>
        <location evidence="2">Chromosome</location>
        <location evidence="2">Telomere</location>
    </subcellularLocation>
    <subcellularLocation>
        <location evidence="1">Nucleus</location>
    </subcellularLocation>
</comment>
<feature type="region of interest" description="Disordered" evidence="6">
    <location>
        <begin position="240"/>
        <end position="291"/>
    </location>
</feature>
<dbReference type="GO" id="GO:0042162">
    <property type="term" value="F:telomeric DNA binding"/>
    <property type="evidence" value="ECO:0007669"/>
    <property type="project" value="InterPro"/>
</dbReference>
<feature type="compositionally biased region" description="Acidic residues" evidence="6">
    <location>
        <begin position="249"/>
        <end position="261"/>
    </location>
</feature>
<accession>A0A0E9NIL5</accession>
<evidence type="ECO:0000313" key="9">
    <source>
        <dbReference type="Proteomes" id="UP000033140"/>
    </source>
</evidence>
<dbReference type="Gene3D" id="2.40.50.960">
    <property type="match status" value="1"/>
</dbReference>
<evidence type="ECO:0000256" key="4">
    <source>
        <dbReference type="ARBA" id="ARBA00022895"/>
    </source>
</evidence>
<feature type="compositionally biased region" description="Basic and acidic residues" evidence="6">
    <location>
        <begin position="198"/>
        <end position="210"/>
    </location>
</feature>
<protein>
    <recommendedName>
        <fullName evidence="7">Shelterin complex subunit TPP1/Est3 domain-containing protein</fullName>
    </recommendedName>
</protein>
<reference evidence="8 9" key="2">
    <citation type="journal article" date="2014" name="J. Gen. Appl. Microbiol.">
        <title>The early diverging ascomycetous budding yeast Saitoella complicata has three histone deacetylases belonging to the Clr6, Hos2, and Rpd3 lineages.</title>
        <authorList>
            <person name="Nishida H."/>
            <person name="Matsumoto T."/>
            <person name="Kondo S."/>
            <person name="Hamamoto M."/>
            <person name="Yoshikawa H."/>
        </authorList>
    </citation>
    <scope>NUCLEOTIDE SEQUENCE [LARGE SCALE GENOMIC DNA]</scope>
    <source>
        <strain evidence="8 9">NRRL Y-17804</strain>
    </source>
</reference>
<sequence>MGGYEQSFGVEPFQGATTSQDKAASNGDRRVLEFGNRQTAQTDQSNMAGALRPWLKEELLKALNDAKELPIDMGRLGILQIQKFTDYEADPSAGKMISAQLSDKDTYIHCYFTFKCQKEFEQIRESRLTQHKGALVKLLSYKLNVAHHKQTRVISLEVDELAYKSSQGEAIFGDPKAAHNYPEIKRVLRMDHIERLMGPDPLESVKEKEVTPPLPPPKEKTPESSPLLTSQIYQTQMPMESQFTTQAPPEDESKDEEVGELAEDHEPQPDSESEEEEEEEEEEEYLHPAWGGLRWENLKWEDIRIPPDQQALLDREDAWYWPGCDDPVEEVLEDEEQVYLEHNANLAMPDIVNDDPLAGQRLQGAKEQVMPSSAQPAMSNQNAPALDEVVTAESDNTAQFMTQAPMDLSQKSEHNPTSSDDLRTQQHSALSEADEPVPSHEKPYGEEDWPATSPVPEAQPEEEADEDNLPAKDVVVKVETTVVQAIKEEVLSQQYANDDTEMVDHPGPEPLLEELDLTIEELHEMEEEERLLSQPAPSRSSQPESPEIGDESEEFIEQSAENGLGDVERIFQSSVEEVVSSSGAQQPIAPPPTLVTEPAKEDVGVRLEVREEVQVERTIEIPDTVLQESVSQPPEAATAPLQEREEEAPPAPTQGSETQDITREIFAEDVAEAVLDVIERAGDVHMADVLVVEKPIEGFTAPNRSEVVVREQNGEKTSEKPLETVDNSIGEAAAAAATVPSTPANASPAPAVQSLAKEPSVRRQSSLSSLFKEAIMGNTPRTSKATSKPSHLVRLRSSKIQLANQTAKRKRSSEVATASPAASKSNEMAAKRPKTKEKYPRVIPDFSGLEAPEEDIATIIKKDRARFLAERRAKEGLSAIDPDLEEEDEEIVDTEMGRFAKLWLKVNGKIKSTKGKADPLDWRRKLA</sequence>
<feature type="region of interest" description="Disordered" evidence="6">
    <location>
        <begin position="1"/>
        <end position="27"/>
    </location>
</feature>
<evidence type="ECO:0000256" key="6">
    <source>
        <dbReference type="SAM" id="MobiDB-lite"/>
    </source>
</evidence>
<dbReference type="Pfam" id="PF10341">
    <property type="entry name" value="TPP1"/>
    <property type="match status" value="1"/>
</dbReference>
<dbReference type="STRING" id="698492.A0A0E9NIL5"/>
<evidence type="ECO:0000256" key="1">
    <source>
        <dbReference type="ARBA" id="ARBA00004123"/>
    </source>
</evidence>
<feature type="compositionally biased region" description="Polar residues" evidence="6">
    <location>
        <begin position="393"/>
        <end position="402"/>
    </location>
</feature>
<feature type="compositionally biased region" description="Basic and acidic residues" evidence="6">
    <location>
        <begin position="410"/>
        <end position="424"/>
    </location>
</feature>
<dbReference type="GO" id="GO:0005697">
    <property type="term" value="C:telomerase holoenzyme complex"/>
    <property type="evidence" value="ECO:0007669"/>
    <property type="project" value="InterPro"/>
</dbReference>
<dbReference type="EMBL" id="BACD03000021">
    <property type="protein sequence ID" value="GAO49255.1"/>
    <property type="molecule type" value="Genomic_DNA"/>
</dbReference>
<feature type="compositionally biased region" description="Polar residues" evidence="6">
    <location>
        <begin position="779"/>
        <end position="789"/>
    </location>
</feature>
<reference evidence="8 9" key="1">
    <citation type="journal article" date="2011" name="J. Gen. Appl. Microbiol.">
        <title>Draft genome sequencing of the enigmatic yeast Saitoella complicata.</title>
        <authorList>
            <person name="Nishida H."/>
            <person name="Hamamoto M."/>
            <person name="Sugiyama J."/>
        </authorList>
    </citation>
    <scope>NUCLEOTIDE SEQUENCE [LARGE SCALE GENOMIC DNA]</scope>
    <source>
        <strain evidence="8 9">NRRL Y-17804</strain>
    </source>
</reference>
<feature type="region of interest" description="Disordered" evidence="6">
    <location>
        <begin position="353"/>
        <end position="473"/>
    </location>
</feature>
<feature type="region of interest" description="Disordered" evidence="6">
    <location>
        <begin position="735"/>
        <end position="843"/>
    </location>
</feature>
<dbReference type="GO" id="GO:0007004">
    <property type="term" value="P:telomere maintenance via telomerase"/>
    <property type="evidence" value="ECO:0007669"/>
    <property type="project" value="InterPro"/>
</dbReference>
<reference evidence="8 9" key="3">
    <citation type="journal article" date="2015" name="Genome Announc.">
        <title>Draft Genome Sequence of the Archiascomycetous Yeast Saitoella complicata.</title>
        <authorList>
            <person name="Yamauchi K."/>
            <person name="Kondo S."/>
            <person name="Hamamoto M."/>
            <person name="Takahashi Y."/>
            <person name="Ogura Y."/>
            <person name="Hayashi T."/>
            <person name="Nishida H."/>
        </authorList>
    </citation>
    <scope>NUCLEOTIDE SEQUENCE [LARGE SCALE GENOMIC DNA]</scope>
    <source>
        <strain evidence="8 9">NRRL Y-17804</strain>
    </source>
</reference>
<feature type="region of interest" description="Disordered" evidence="6">
    <location>
        <begin position="620"/>
        <end position="661"/>
    </location>
</feature>
<keyword evidence="9" id="KW-1185">Reference proteome</keyword>
<dbReference type="InterPro" id="IPR019437">
    <property type="entry name" value="TPP1/Est3"/>
</dbReference>
<name>A0A0E9NIL5_SAICN</name>
<dbReference type="AlphaFoldDB" id="A0A0E9NIL5"/>
<feature type="compositionally biased region" description="Polar residues" evidence="6">
    <location>
        <begin position="814"/>
        <end position="826"/>
    </location>
</feature>
<comment type="caution">
    <text evidence="8">The sequence shown here is derived from an EMBL/GenBank/DDBJ whole genome shotgun (WGS) entry which is preliminary data.</text>
</comment>
<evidence type="ECO:0000313" key="8">
    <source>
        <dbReference type="EMBL" id="GAO49255.1"/>
    </source>
</evidence>